<dbReference type="InterPro" id="IPR016040">
    <property type="entry name" value="NAD(P)-bd_dom"/>
</dbReference>
<dbReference type="PANTHER" id="PTHR14097:SF8">
    <property type="entry name" value="NAD(P)-BINDING DOMAIN-CONTAINING PROTEIN"/>
    <property type="match status" value="1"/>
</dbReference>
<evidence type="ECO:0000313" key="3">
    <source>
        <dbReference type="Proteomes" id="UP000249061"/>
    </source>
</evidence>
<gene>
    <name evidence="2" type="ORF">DI536_15600</name>
</gene>
<dbReference type="PANTHER" id="PTHR14097">
    <property type="entry name" value="OXIDOREDUCTASE HTATIP2"/>
    <property type="match status" value="1"/>
</dbReference>
<dbReference type="AlphaFoldDB" id="A0A2W5TI36"/>
<dbReference type="InterPro" id="IPR036291">
    <property type="entry name" value="NAD(P)-bd_dom_sf"/>
</dbReference>
<dbReference type="Pfam" id="PF13460">
    <property type="entry name" value="NAD_binding_10"/>
    <property type="match status" value="1"/>
</dbReference>
<sequence>MKPPPTIRASAFFTAGANRGRYEAPMKAILVGGSGMIGQAVLRELLTRSEVTRIVAIGRSPLDANHSKVEEVVRKDLHDWSDAGELLGGVDAVLWCLGVSSGGMSEADYTRITSTLTMDFAKALHARSPQARFVFVSGAGADGNSMWARVKKKTEDELRALGFKSFAAFRPGYIQPMDGIESKTPAYRWMYVFTKPLYPLFKGMTKYVTSSRQLGFAMVQVALHGSHKTVLESEDLNAVTR</sequence>
<proteinExistence type="predicted"/>
<dbReference type="EMBL" id="QFQP01000012">
    <property type="protein sequence ID" value="PZR12326.1"/>
    <property type="molecule type" value="Genomic_DNA"/>
</dbReference>
<name>A0A2W5TI36_9BACT</name>
<evidence type="ECO:0000313" key="2">
    <source>
        <dbReference type="EMBL" id="PZR12326.1"/>
    </source>
</evidence>
<dbReference type="Proteomes" id="UP000249061">
    <property type="component" value="Unassembled WGS sequence"/>
</dbReference>
<reference evidence="2 3" key="1">
    <citation type="submission" date="2017-08" db="EMBL/GenBank/DDBJ databases">
        <title>Infants hospitalized years apart are colonized by the same room-sourced microbial strains.</title>
        <authorList>
            <person name="Brooks B."/>
            <person name="Olm M.R."/>
            <person name="Firek B.A."/>
            <person name="Baker R."/>
            <person name="Thomas B.C."/>
            <person name="Morowitz M.J."/>
            <person name="Banfield J.F."/>
        </authorList>
    </citation>
    <scope>NUCLEOTIDE SEQUENCE [LARGE SCALE GENOMIC DNA]</scope>
    <source>
        <strain evidence="2">S2_003_000_R2_14</strain>
    </source>
</reference>
<dbReference type="Gene3D" id="3.40.50.720">
    <property type="entry name" value="NAD(P)-binding Rossmann-like Domain"/>
    <property type="match status" value="1"/>
</dbReference>
<comment type="caution">
    <text evidence="2">The sequence shown here is derived from an EMBL/GenBank/DDBJ whole genome shotgun (WGS) entry which is preliminary data.</text>
</comment>
<organism evidence="2 3">
    <name type="scientific">Archangium gephyra</name>
    <dbReference type="NCBI Taxonomy" id="48"/>
    <lineage>
        <taxon>Bacteria</taxon>
        <taxon>Pseudomonadati</taxon>
        <taxon>Myxococcota</taxon>
        <taxon>Myxococcia</taxon>
        <taxon>Myxococcales</taxon>
        <taxon>Cystobacterineae</taxon>
        <taxon>Archangiaceae</taxon>
        <taxon>Archangium</taxon>
    </lineage>
</organism>
<evidence type="ECO:0000259" key="1">
    <source>
        <dbReference type="Pfam" id="PF13460"/>
    </source>
</evidence>
<protein>
    <submittedName>
        <fullName evidence="2">Epimerase</fullName>
    </submittedName>
</protein>
<dbReference type="SUPFAM" id="SSF51735">
    <property type="entry name" value="NAD(P)-binding Rossmann-fold domains"/>
    <property type="match status" value="1"/>
</dbReference>
<accession>A0A2W5TI36</accession>
<feature type="domain" description="NAD(P)-binding" evidence="1">
    <location>
        <begin position="32"/>
        <end position="153"/>
    </location>
</feature>